<proteinExistence type="predicted"/>
<dbReference type="HOGENOM" id="CLU_3322995_0_0_2"/>
<organism evidence="1 2">
    <name type="scientific">Methanosphaerula palustris (strain ATCC BAA-1556 / DSM 19958 / E1-9c)</name>
    <dbReference type="NCBI Taxonomy" id="521011"/>
    <lineage>
        <taxon>Archaea</taxon>
        <taxon>Methanobacteriati</taxon>
        <taxon>Methanobacteriota</taxon>
        <taxon>Stenosarchaea group</taxon>
        <taxon>Methanomicrobia</taxon>
        <taxon>Methanomicrobiales</taxon>
        <taxon>Methanoregulaceae</taxon>
        <taxon>Methanosphaerula</taxon>
    </lineage>
</organism>
<accession>B8GG06</accession>
<sequence>MTAVAVGPAAGCRSEDEIVKRISLSCEIIRQIISGYKI</sequence>
<reference evidence="1 2" key="1">
    <citation type="journal article" date="2015" name="Genome Announc.">
        <title>Complete Genome Sequence of Methanosphaerula palustris E1-9CT, a Hydrogenotrophic Methanogen Isolated from a Minerotrophic Fen Peatland.</title>
        <authorList>
            <person name="Cadillo-Quiroz H."/>
            <person name="Browne P."/>
            <person name="Kyrpides N."/>
            <person name="Woyke T."/>
            <person name="Goodwin L."/>
            <person name="Detter C."/>
            <person name="Yavitt J.B."/>
            <person name="Zinder S.H."/>
        </authorList>
    </citation>
    <scope>NUCLEOTIDE SEQUENCE [LARGE SCALE GENOMIC DNA]</scope>
    <source>
        <strain evidence="2">ATCC BAA-1556 / DSM 19958 / E1-9c</strain>
    </source>
</reference>
<evidence type="ECO:0000313" key="2">
    <source>
        <dbReference type="Proteomes" id="UP000002457"/>
    </source>
</evidence>
<name>B8GG06_METPE</name>
<dbReference type="AlphaFoldDB" id="B8GG06"/>
<protein>
    <submittedName>
        <fullName evidence="1">Uncharacterized protein</fullName>
    </submittedName>
</protein>
<gene>
    <name evidence="1" type="ordered locus">Mpal_0714</name>
</gene>
<keyword evidence="2" id="KW-1185">Reference proteome</keyword>
<dbReference type="Proteomes" id="UP000002457">
    <property type="component" value="Chromosome"/>
</dbReference>
<dbReference type="KEGG" id="mpl:Mpal_0714"/>
<dbReference type="EMBL" id="CP001338">
    <property type="protein sequence ID" value="ACL16080.1"/>
    <property type="molecule type" value="Genomic_DNA"/>
</dbReference>
<evidence type="ECO:0000313" key="1">
    <source>
        <dbReference type="EMBL" id="ACL16080.1"/>
    </source>
</evidence>